<feature type="transmembrane region" description="Helical" evidence="2">
    <location>
        <begin position="133"/>
        <end position="156"/>
    </location>
</feature>
<feature type="region of interest" description="Disordered" evidence="1">
    <location>
        <begin position="357"/>
        <end position="382"/>
    </location>
</feature>
<evidence type="ECO:0000313" key="4">
    <source>
        <dbReference type="Proteomes" id="UP000076871"/>
    </source>
</evidence>
<feature type="transmembrane region" description="Helical" evidence="2">
    <location>
        <begin position="216"/>
        <end position="237"/>
    </location>
</feature>
<accession>A0A165HPJ4</accession>
<evidence type="ECO:0008006" key="5">
    <source>
        <dbReference type="Google" id="ProtNLM"/>
    </source>
</evidence>
<keyword evidence="2" id="KW-1133">Transmembrane helix</keyword>
<keyword evidence="2" id="KW-0472">Membrane</keyword>
<dbReference type="GeneID" id="63824754"/>
<feature type="transmembrane region" description="Helical" evidence="2">
    <location>
        <begin position="70"/>
        <end position="88"/>
    </location>
</feature>
<name>A0A165HPJ4_9APHY</name>
<protein>
    <recommendedName>
        <fullName evidence="5">Transmembrane protein</fullName>
    </recommendedName>
</protein>
<keyword evidence="4" id="KW-1185">Reference proteome</keyword>
<evidence type="ECO:0000256" key="2">
    <source>
        <dbReference type="SAM" id="Phobius"/>
    </source>
</evidence>
<dbReference type="InParanoid" id="A0A165HPJ4"/>
<reference evidence="3 4" key="1">
    <citation type="journal article" date="2016" name="Mol. Biol. Evol.">
        <title>Comparative Genomics of Early-Diverging Mushroom-Forming Fungi Provides Insights into the Origins of Lignocellulose Decay Capabilities.</title>
        <authorList>
            <person name="Nagy L.G."/>
            <person name="Riley R."/>
            <person name="Tritt A."/>
            <person name="Adam C."/>
            <person name="Daum C."/>
            <person name="Floudas D."/>
            <person name="Sun H."/>
            <person name="Yadav J.S."/>
            <person name="Pangilinan J."/>
            <person name="Larsson K.H."/>
            <person name="Matsuura K."/>
            <person name="Barry K."/>
            <person name="Labutti K."/>
            <person name="Kuo R."/>
            <person name="Ohm R.A."/>
            <person name="Bhattacharya S.S."/>
            <person name="Shirouzu T."/>
            <person name="Yoshinaga Y."/>
            <person name="Martin F.M."/>
            <person name="Grigoriev I.V."/>
            <person name="Hibbett D.S."/>
        </authorList>
    </citation>
    <scope>NUCLEOTIDE SEQUENCE [LARGE SCALE GENOMIC DNA]</scope>
    <source>
        <strain evidence="3 4">93-53</strain>
    </source>
</reference>
<dbReference type="OrthoDB" id="2626017at2759"/>
<dbReference type="EMBL" id="KV427606">
    <property type="protein sequence ID" value="KZT12011.1"/>
    <property type="molecule type" value="Genomic_DNA"/>
</dbReference>
<keyword evidence="2" id="KW-0812">Transmembrane</keyword>
<feature type="transmembrane region" description="Helical" evidence="2">
    <location>
        <begin position="176"/>
        <end position="195"/>
    </location>
</feature>
<sequence length="382" mass="42367">MNSTNSTGDSSGNGTLTLPPSLDLPPHLSAQKYFFVCTLTVAAWDVLVLTPRTWRLMRSRGWPLLKIIYYFLRLWVPFEFTVVGVAFFDIAWTQERCSGFYLFEPICTAILLAVISFVHVYRIHAIYDKNRSVLHGMGGLFALQIVITAICCGFYRSTPLEEGQGCIAEPKHNWVGIYWVSVTLVYTASLVLAVKRSIRSYKAKPLNLWKLMLRDGLNLYFAVWLVNMVNMFFWFIIKPTGVSDPIRTIVTSMAAVLSSSMTMRIILAVRGPLTNGGRYAGSKVARSGGTVRSRMAPGAPTNPVLSISQVQPTPFNVPLGAENKTGEWALGGEDKSSVNDGEKGGIYPIDAAGIQEESKSDHGVKIQIDTETHLNDEYPKEK</sequence>
<proteinExistence type="predicted"/>
<feature type="transmembrane region" description="Helical" evidence="2">
    <location>
        <begin position="30"/>
        <end position="49"/>
    </location>
</feature>
<evidence type="ECO:0000256" key="1">
    <source>
        <dbReference type="SAM" id="MobiDB-lite"/>
    </source>
</evidence>
<dbReference type="RefSeq" id="XP_040769659.1">
    <property type="nucleotide sequence ID" value="XM_040907725.1"/>
</dbReference>
<dbReference type="STRING" id="1314785.A0A165HPJ4"/>
<gene>
    <name evidence="3" type="ORF">LAESUDRAFT_719972</name>
</gene>
<evidence type="ECO:0000313" key="3">
    <source>
        <dbReference type="EMBL" id="KZT12011.1"/>
    </source>
</evidence>
<organism evidence="3 4">
    <name type="scientific">Laetiporus sulphureus 93-53</name>
    <dbReference type="NCBI Taxonomy" id="1314785"/>
    <lineage>
        <taxon>Eukaryota</taxon>
        <taxon>Fungi</taxon>
        <taxon>Dikarya</taxon>
        <taxon>Basidiomycota</taxon>
        <taxon>Agaricomycotina</taxon>
        <taxon>Agaricomycetes</taxon>
        <taxon>Polyporales</taxon>
        <taxon>Laetiporus</taxon>
    </lineage>
</organism>
<dbReference type="Proteomes" id="UP000076871">
    <property type="component" value="Unassembled WGS sequence"/>
</dbReference>
<dbReference type="AlphaFoldDB" id="A0A165HPJ4"/>
<feature type="transmembrane region" description="Helical" evidence="2">
    <location>
        <begin position="249"/>
        <end position="269"/>
    </location>
</feature>
<feature type="transmembrane region" description="Helical" evidence="2">
    <location>
        <begin position="100"/>
        <end position="121"/>
    </location>
</feature>